<keyword evidence="3" id="KW-1185">Reference proteome</keyword>
<dbReference type="AlphaFoldDB" id="T0CJ36"/>
<accession>T0CJ36</accession>
<dbReference type="Gene3D" id="3.30.1360.200">
    <property type="match status" value="1"/>
</dbReference>
<dbReference type="STRING" id="1356854.N007_19240"/>
<dbReference type="KEGG" id="aaco:K1I37_14265"/>
<dbReference type="Pfam" id="PF22599">
    <property type="entry name" value="SecDF_P1_head"/>
    <property type="match status" value="1"/>
</dbReference>
<reference evidence="3" key="1">
    <citation type="journal article" date="2022" name="G3 (Bethesda)">
        <title>Unveiling the complete genome sequence of Alicyclobacillus acidoterrestris DSM 3922T, a taint-producing strain.</title>
        <authorList>
            <person name="Leonardo I.C."/>
            <person name="Barreto Crespo M.T."/>
            <person name="Gaspar F.B."/>
        </authorList>
    </citation>
    <scope>NUCLEOTIDE SEQUENCE [LARGE SCALE GENOMIC DNA]</scope>
    <source>
        <strain evidence="3">DSM 3922</strain>
    </source>
</reference>
<dbReference type="eggNOG" id="COG0342">
    <property type="taxonomic scope" value="Bacteria"/>
</dbReference>
<dbReference type="Proteomes" id="UP000829401">
    <property type="component" value="Chromosome"/>
</dbReference>
<organism evidence="2 3">
    <name type="scientific">Alicyclobacillus acidoterrestris (strain ATCC 49025 / DSM 3922 / CIP 106132 / NCIMB 13137 / GD3B)</name>
    <dbReference type="NCBI Taxonomy" id="1356854"/>
    <lineage>
        <taxon>Bacteria</taxon>
        <taxon>Bacillati</taxon>
        <taxon>Bacillota</taxon>
        <taxon>Bacilli</taxon>
        <taxon>Bacillales</taxon>
        <taxon>Alicyclobacillaceae</taxon>
        <taxon>Alicyclobacillus</taxon>
    </lineage>
</organism>
<protein>
    <recommendedName>
        <fullName evidence="1">SecDF P1 head subdomain domain-containing protein</fullName>
    </recommendedName>
</protein>
<gene>
    <name evidence="2" type="ORF">K1I37_14265</name>
</gene>
<accession>A0A9E7CYR8</accession>
<evidence type="ECO:0000259" key="1">
    <source>
        <dbReference type="Pfam" id="PF22599"/>
    </source>
</evidence>
<name>T0CJ36_ALIAG</name>
<dbReference type="InterPro" id="IPR054384">
    <property type="entry name" value="SecDF_P1_head"/>
</dbReference>
<feature type="domain" description="SecDF P1 head subdomain" evidence="1">
    <location>
        <begin position="32"/>
        <end position="106"/>
    </location>
</feature>
<proteinExistence type="predicted"/>
<evidence type="ECO:0000313" key="2">
    <source>
        <dbReference type="EMBL" id="UNO47842.1"/>
    </source>
</evidence>
<evidence type="ECO:0000313" key="3">
    <source>
        <dbReference type="Proteomes" id="UP000829401"/>
    </source>
</evidence>
<dbReference type="RefSeq" id="WP_021295000.1">
    <property type="nucleotide sequence ID" value="NZ_AURB01000027.1"/>
</dbReference>
<dbReference type="EMBL" id="CP080467">
    <property type="protein sequence ID" value="UNO47842.1"/>
    <property type="molecule type" value="Genomic_DNA"/>
</dbReference>
<sequence>MQLAGVSDQQNAEKVIGTTAQLAIYSKITVSKNGQPKPVASSLLVTGRDISNNASVGQNQLGQTVVNINFKNKEKWASITKKYLGQDIYTFLNGKLINAAQARFRIRSN</sequence>